<dbReference type="InterPro" id="IPR036603">
    <property type="entry name" value="RBP11-like"/>
</dbReference>
<accession>A0A0K9Q1A2</accession>
<evidence type="ECO:0000256" key="1">
    <source>
        <dbReference type="ARBA" id="ARBA00022478"/>
    </source>
</evidence>
<evidence type="ECO:0000259" key="3">
    <source>
        <dbReference type="Pfam" id="PF13656"/>
    </source>
</evidence>
<sequence length="39" mass="4481">MEEGLRENSRSFTFSLVNEDHTLANAVRFTLNQNPTVEL</sequence>
<dbReference type="SUPFAM" id="SSF55257">
    <property type="entry name" value="RBP11-like subunits of RNA polymerase"/>
    <property type="match status" value="1"/>
</dbReference>
<dbReference type="Gene3D" id="3.30.1360.10">
    <property type="entry name" value="RNA polymerase, RBP11-like subunit"/>
    <property type="match status" value="1"/>
</dbReference>
<evidence type="ECO:0000313" key="5">
    <source>
        <dbReference type="Proteomes" id="UP000036987"/>
    </source>
</evidence>
<comment type="caution">
    <text evidence="4">The sequence shown here is derived from an EMBL/GenBank/DDBJ whole genome shotgun (WGS) entry which is preliminary data.</text>
</comment>
<proteinExistence type="predicted"/>
<dbReference type="GO" id="GO:0006362">
    <property type="term" value="P:transcription elongation by RNA polymerase I"/>
    <property type="evidence" value="ECO:0000318"/>
    <property type="project" value="GO_Central"/>
</dbReference>
<dbReference type="Proteomes" id="UP000036987">
    <property type="component" value="Unassembled WGS sequence"/>
</dbReference>
<dbReference type="AlphaFoldDB" id="A0A0K9Q1A2"/>
<dbReference type="GO" id="GO:0006383">
    <property type="term" value="P:transcription by RNA polymerase III"/>
    <property type="evidence" value="ECO:0000318"/>
    <property type="project" value="GO_Central"/>
</dbReference>
<dbReference type="EMBL" id="LFYR01000216">
    <property type="protein sequence ID" value="KMZ75073.1"/>
    <property type="molecule type" value="Genomic_DNA"/>
</dbReference>
<dbReference type="InterPro" id="IPR009025">
    <property type="entry name" value="RBP11-like_dimer"/>
</dbReference>
<gene>
    <name evidence="4" type="ORF">ZOSMA_11G00990</name>
</gene>
<name>A0A0K9Q1A2_ZOSMR</name>
<dbReference type="GO" id="GO:0005736">
    <property type="term" value="C:RNA polymerase I complex"/>
    <property type="evidence" value="ECO:0000318"/>
    <property type="project" value="GO_Central"/>
</dbReference>
<protein>
    <submittedName>
        <fullName evidence="4">DNA-directed RNA polymerase</fullName>
    </submittedName>
</protein>
<reference evidence="5" key="1">
    <citation type="journal article" date="2016" name="Nature">
        <title>The genome of the seagrass Zostera marina reveals angiosperm adaptation to the sea.</title>
        <authorList>
            <person name="Olsen J.L."/>
            <person name="Rouze P."/>
            <person name="Verhelst B."/>
            <person name="Lin Y.-C."/>
            <person name="Bayer T."/>
            <person name="Collen J."/>
            <person name="Dattolo E."/>
            <person name="De Paoli E."/>
            <person name="Dittami S."/>
            <person name="Maumus F."/>
            <person name="Michel G."/>
            <person name="Kersting A."/>
            <person name="Lauritano C."/>
            <person name="Lohaus R."/>
            <person name="Toepel M."/>
            <person name="Tonon T."/>
            <person name="Vanneste K."/>
            <person name="Amirebrahimi M."/>
            <person name="Brakel J."/>
            <person name="Bostroem C."/>
            <person name="Chovatia M."/>
            <person name="Grimwood J."/>
            <person name="Jenkins J.W."/>
            <person name="Jueterbock A."/>
            <person name="Mraz A."/>
            <person name="Stam W.T."/>
            <person name="Tice H."/>
            <person name="Bornberg-Bauer E."/>
            <person name="Green P.J."/>
            <person name="Pearson G.A."/>
            <person name="Procaccini G."/>
            <person name="Duarte C.M."/>
            <person name="Schmutz J."/>
            <person name="Reusch T.B.H."/>
            <person name="Van de Peer Y."/>
        </authorList>
    </citation>
    <scope>NUCLEOTIDE SEQUENCE [LARGE SCALE GENOMIC DNA]</scope>
    <source>
        <strain evidence="5">cv. Finnish</strain>
    </source>
</reference>
<evidence type="ECO:0000313" key="4">
    <source>
        <dbReference type="EMBL" id="KMZ75073.1"/>
    </source>
</evidence>
<keyword evidence="2" id="KW-0804">Transcription</keyword>
<evidence type="ECO:0000256" key="2">
    <source>
        <dbReference type="ARBA" id="ARBA00023163"/>
    </source>
</evidence>
<organism evidence="4 5">
    <name type="scientific">Zostera marina</name>
    <name type="common">Eelgrass</name>
    <dbReference type="NCBI Taxonomy" id="29655"/>
    <lineage>
        <taxon>Eukaryota</taxon>
        <taxon>Viridiplantae</taxon>
        <taxon>Streptophyta</taxon>
        <taxon>Embryophyta</taxon>
        <taxon>Tracheophyta</taxon>
        <taxon>Spermatophyta</taxon>
        <taxon>Magnoliopsida</taxon>
        <taxon>Liliopsida</taxon>
        <taxon>Zosteraceae</taxon>
        <taxon>Zostera</taxon>
    </lineage>
</organism>
<dbReference type="OrthoDB" id="510325at2759"/>
<keyword evidence="5" id="KW-1185">Reference proteome</keyword>
<feature type="domain" description="DNA-directed RNA polymerase RBP11-like dimerisation" evidence="3">
    <location>
        <begin position="12"/>
        <end position="38"/>
    </location>
</feature>
<dbReference type="GO" id="GO:0005666">
    <property type="term" value="C:RNA polymerase III complex"/>
    <property type="evidence" value="ECO:0000318"/>
    <property type="project" value="GO_Central"/>
</dbReference>
<dbReference type="GO" id="GO:0046983">
    <property type="term" value="F:protein dimerization activity"/>
    <property type="evidence" value="ECO:0007669"/>
    <property type="project" value="InterPro"/>
</dbReference>
<dbReference type="Pfam" id="PF13656">
    <property type="entry name" value="RNA_pol_L_2"/>
    <property type="match status" value="1"/>
</dbReference>
<keyword evidence="1 4" id="KW-0240">DNA-directed RNA polymerase</keyword>